<evidence type="ECO:0000256" key="1">
    <source>
        <dbReference type="ARBA" id="ARBA00023015"/>
    </source>
</evidence>
<organism evidence="5 6">
    <name type="scientific">Agrobacterium tumefaciens</name>
    <dbReference type="NCBI Taxonomy" id="358"/>
    <lineage>
        <taxon>Bacteria</taxon>
        <taxon>Pseudomonadati</taxon>
        <taxon>Pseudomonadota</taxon>
        <taxon>Alphaproteobacteria</taxon>
        <taxon>Hyphomicrobiales</taxon>
        <taxon>Rhizobiaceae</taxon>
        <taxon>Rhizobium/Agrobacterium group</taxon>
        <taxon>Agrobacterium</taxon>
        <taxon>Agrobacterium tumefaciens complex</taxon>
    </lineage>
</organism>
<dbReference type="InterPro" id="IPR029062">
    <property type="entry name" value="Class_I_gatase-like"/>
</dbReference>
<name>A0A2L2LMT8_AGRTU</name>
<gene>
    <name evidence="5" type="ORF">At1D1609_56090</name>
</gene>
<geneLocation type="plasmid" evidence="6">
    <name>pat1d1609b</name>
</geneLocation>
<keyword evidence="5" id="KW-0614">Plasmid</keyword>
<evidence type="ECO:0000256" key="3">
    <source>
        <dbReference type="ARBA" id="ARBA00023163"/>
    </source>
</evidence>
<dbReference type="PRINTS" id="PR00032">
    <property type="entry name" value="HTHARAC"/>
</dbReference>
<feature type="domain" description="HTH araC/xylS-type" evidence="4">
    <location>
        <begin position="218"/>
        <end position="316"/>
    </location>
</feature>
<dbReference type="Pfam" id="PF12833">
    <property type="entry name" value="HTH_18"/>
    <property type="match status" value="1"/>
</dbReference>
<protein>
    <submittedName>
        <fullName evidence="5">AraC family transcriptional regulator</fullName>
    </submittedName>
</protein>
<dbReference type="PROSITE" id="PS00041">
    <property type="entry name" value="HTH_ARAC_FAMILY_1"/>
    <property type="match status" value="1"/>
</dbReference>
<dbReference type="PANTHER" id="PTHR43130">
    <property type="entry name" value="ARAC-FAMILY TRANSCRIPTIONAL REGULATOR"/>
    <property type="match status" value="1"/>
</dbReference>
<dbReference type="InterPro" id="IPR002818">
    <property type="entry name" value="DJ-1/PfpI"/>
</dbReference>
<keyword evidence="3" id="KW-0804">Transcription</keyword>
<dbReference type="Proteomes" id="UP000237717">
    <property type="component" value="Plasmid pAt1D1609b"/>
</dbReference>
<keyword evidence="1" id="KW-0805">Transcription regulation</keyword>
<dbReference type="GO" id="GO:0003700">
    <property type="term" value="F:DNA-binding transcription factor activity"/>
    <property type="evidence" value="ECO:0007669"/>
    <property type="project" value="InterPro"/>
</dbReference>
<proteinExistence type="predicted"/>
<dbReference type="InterPro" id="IPR020449">
    <property type="entry name" value="Tscrpt_reg_AraC-type_HTH"/>
</dbReference>
<dbReference type="PANTHER" id="PTHR43130:SF3">
    <property type="entry name" value="HTH-TYPE TRANSCRIPTIONAL REGULATOR RV1931C"/>
    <property type="match status" value="1"/>
</dbReference>
<dbReference type="GO" id="GO:0043565">
    <property type="term" value="F:sequence-specific DNA binding"/>
    <property type="evidence" value="ECO:0007669"/>
    <property type="project" value="InterPro"/>
</dbReference>
<evidence type="ECO:0000313" key="6">
    <source>
        <dbReference type="Proteomes" id="UP000237717"/>
    </source>
</evidence>
<dbReference type="SUPFAM" id="SSF52317">
    <property type="entry name" value="Class I glutamine amidotransferase-like"/>
    <property type="match status" value="1"/>
</dbReference>
<dbReference type="CDD" id="cd03137">
    <property type="entry name" value="GATase1_AraC_1"/>
    <property type="match status" value="1"/>
</dbReference>
<dbReference type="RefSeq" id="WP_212290200.1">
    <property type="nucleotide sequence ID" value="NZ_CP026928.1"/>
</dbReference>
<dbReference type="InterPro" id="IPR009057">
    <property type="entry name" value="Homeodomain-like_sf"/>
</dbReference>
<dbReference type="EMBL" id="CP026928">
    <property type="protein sequence ID" value="AVH45642.1"/>
    <property type="molecule type" value="Genomic_DNA"/>
</dbReference>
<sequence length="325" mass="36108">MTKNISVHLFAYTGMSLLDFSGPLDVFHTANFLSRGPSARYEVTVVSVDGNVEISPGMSLQTLRVEDAKSVPHTLIVPGGPTTAYDLKDNAFLTAFRHHALKARRLASVCSGAFVLAAAGQLDGRRATTHWSHYDDLERRFPRVRVERGPIFVNDGPIWTSAGVTAGIDLALALVQQDIGQSIALQVARQLVMFLRRPGDQAQFSGPLNLQSKSDRFSELHVWICDNLAQDLSVPVLARQVNMSERTFMRQYRAKLGLTPSKVVETLRLEAGRNLIVDSHRSIKEIAQRCGFLNEETFIRRFSKMFGTSPGQYRIHFGMPPATRA</sequence>
<dbReference type="InterPro" id="IPR052158">
    <property type="entry name" value="INH-QAR"/>
</dbReference>
<accession>A0A2L2LMT8</accession>
<dbReference type="InterPro" id="IPR018060">
    <property type="entry name" value="HTH_AraC"/>
</dbReference>
<dbReference type="AlphaFoldDB" id="A0A2L2LMT8"/>
<reference evidence="5 6" key="1">
    <citation type="submission" date="2018-02" db="EMBL/GenBank/DDBJ databases">
        <title>Complete genome sequence of Agrobacterium tumefaciens 1D1609.</title>
        <authorList>
            <person name="Cho S.-T."/>
            <person name="Haryono M."/>
            <person name="Chang H.-H."/>
            <person name="Santos M.N."/>
            <person name="Lai E.-M."/>
            <person name="Kuo C.-H."/>
        </authorList>
    </citation>
    <scope>NUCLEOTIDE SEQUENCE [LARGE SCALE GENOMIC DNA]</scope>
    <source>
        <strain evidence="5 6">1D1609</strain>
        <plasmid evidence="6">Plasmid pat1d1609b</plasmid>
    </source>
</reference>
<evidence type="ECO:0000313" key="5">
    <source>
        <dbReference type="EMBL" id="AVH45642.1"/>
    </source>
</evidence>
<evidence type="ECO:0000256" key="2">
    <source>
        <dbReference type="ARBA" id="ARBA00023125"/>
    </source>
</evidence>
<keyword evidence="2" id="KW-0238">DNA-binding</keyword>
<dbReference type="SMART" id="SM00342">
    <property type="entry name" value="HTH_ARAC"/>
    <property type="match status" value="1"/>
</dbReference>
<dbReference type="Gene3D" id="1.10.10.60">
    <property type="entry name" value="Homeodomain-like"/>
    <property type="match status" value="1"/>
</dbReference>
<evidence type="ECO:0000259" key="4">
    <source>
        <dbReference type="PROSITE" id="PS01124"/>
    </source>
</evidence>
<dbReference type="SUPFAM" id="SSF46689">
    <property type="entry name" value="Homeodomain-like"/>
    <property type="match status" value="2"/>
</dbReference>
<dbReference type="InterPro" id="IPR018062">
    <property type="entry name" value="HTH_AraC-typ_CS"/>
</dbReference>
<dbReference type="Gene3D" id="3.40.50.880">
    <property type="match status" value="1"/>
</dbReference>
<dbReference type="PROSITE" id="PS01124">
    <property type="entry name" value="HTH_ARAC_FAMILY_2"/>
    <property type="match status" value="1"/>
</dbReference>
<dbReference type="Pfam" id="PF01965">
    <property type="entry name" value="DJ-1_PfpI"/>
    <property type="match status" value="1"/>
</dbReference>